<comment type="caution">
    <text evidence="1">The sequence shown here is derived from an EMBL/GenBank/DDBJ whole genome shotgun (WGS) entry which is preliminary data.</text>
</comment>
<sequence length="228" mass="25140">RTSVSVSLLTRHYSPYLGPFYCPFVFFSGLTNHATAGRSAVIGRGRSSHPDPRPTPSVSQVLKVCLPQDQLCASATIPSVCICHKTSCVCLPQDQLCASATRPAVCICHKTSCVHLPQDQLCVSATRPVVCICHKTTCAHLSQDQLCTSTTRPAVCVCHKTSCVHLPQDQLCVSIDNINTCQMTTRNKSHATTFYRQMNFNKHQTTAIYKKKYFSISKNSILKTRTAF</sequence>
<dbReference type="Proteomes" id="UP001445076">
    <property type="component" value="Unassembled WGS sequence"/>
</dbReference>
<proteinExistence type="predicted"/>
<reference evidence="1 2" key="1">
    <citation type="journal article" date="2024" name="BMC Genomics">
        <title>Genome assembly of redclaw crayfish (Cherax quadricarinatus) provides insights into its immune adaptation and hypoxia tolerance.</title>
        <authorList>
            <person name="Liu Z."/>
            <person name="Zheng J."/>
            <person name="Li H."/>
            <person name="Fang K."/>
            <person name="Wang S."/>
            <person name="He J."/>
            <person name="Zhou D."/>
            <person name="Weng S."/>
            <person name="Chi M."/>
            <person name="Gu Z."/>
            <person name="He J."/>
            <person name="Li F."/>
            <person name="Wang M."/>
        </authorList>
    </citation>
    <scope>NUCLEOTIDE SEQUENCE [LARGE SCALE GENOMIC DNA]</scope>
    <source>
        <strain evidence="1">ZL_2023a</strain>
    </source>
</reference>
<accession>A0AAW0YNJ4</accession>
<feature type="non-terminal residue" evidence="1">
    <location>
        <position position="1"/>
    </location>
</feature>
<name>A0AAW0YNJ4_CHEQU</name>
<keyword evidence="2" id="KW-1185">Reference proteome</keyword>
<dbReference type="EMBL" id="JARKIK010000003">
    <property type="protein sequence ID" value="KAK8753438.1"/>
    <property type="molecule type" value="Genomic_DNA"/>
</dbReference>
<organism evidence="1 2">
    <name type="scientific">Cherax quadricarinatus</name>
    <name type="common">Australian red claw crayfish</name>
    <dbReference type="NCBI Taxonomy" id="27406"/>
    <lineage>
        <taxon>Eukaryota</taxon>
        <taxon>Metazoa</taxon>
        <taxon>Ecdysozoa</taxon>
        <taxon>Arthropoda</taxon>
        <taxon>Crustacea</taxon>
        <taxon>Multicrustacea</taxon>
        <taxon>Malacostraca</taxon>
        <taxon>Eumalacostraca</taxon>
        <taxon>Eucarida</taxon>
        <taxon>Decapoda</taxon>
        <taxon>Pleocyemata</taxon>
        <taxon>Astacidea</taxon>
        <taxon>Parastacoidea</taxon>
        <taxon>Parastacidae</taxon>
        <taxon>Cherax</taxon>
    </lineage>
</organism>
<protein>
    <submittedName>
        <fullName evidence="1">Uncharacterized protein</fullName>
    </submittedName>
</protein>
<gene>
    <name evidence="1" type="ORF">OTU49_004498</name>
</gene>
<evidence type="ECO:0000313" key="1">
    <source>
        <dbReference type="EMBL" id="KAK8753438.1"/>
    </source>
</evidence>
<dbReference type="AlphaFoldDB" id="A0AAW0YNJ4"/>
<evidence type="ECO:0000313" key="2">
    <source>
        <dbReference type="Proteomes" id="UP001445076"/>
    </source>
</evidence>